<reference evidence="1" key="1">
    <citation type="submission" date="2018-05" db="EMBL/GenBank/DDBJ databases">
        <authorList>
            <person name="Lanie J.A."/>
            <person name="Ng W.-L."/>
            <person name="Kazmierczak K.M."/>
            <person name="Andrzejewski T.M."/>
            <person name="Davidsen T.M."/>
            <person name="Wayne K.J."/>
            <person name="Tettelin H."/>
            <person name="Glass J.I."/>
            <person name="Rusch D."/>
            <person name="Podicherti R."/>
            <person name="Tsui H.-C.T."/>
            <person name="Winkler M.E."/>
        </authorList>
    </citation>
    <scope>NUCLEOTIDE SEQUENCE</scope>
</reference>
<dbReference type="EMBL" id="UINC01217078">
    <property type="protein sequence ID" value="SVE43520.1"/>
    <property type="molecule type" value="Genomic_DNA"/>
</dbReference>
<organism evidence="1">
    <name type="scientific">marine metagenome</name>
    <dbReference type="NCBI Taxonomy" id="408172"/>
    <lineage>
        <taxon>unclassified sequences</taxon>
        <taxon>metagenomes</taxon>
        <taxon>ecological metagenomes</taxon>
    </lineage>
</organism>
<evidence type="ECO:0008006" key="2">
    <source>
        <dbReference type="Google" id="ProtNLM"/>
    </source>
</evidence>
<name>A0A383DGS6_9ZZZZ</name>
<gene>
    <name evidence="1" type="ORF">METZ01_LOCUS496374</name>
</gene>
<protein>
    <recommendedName>
        <fullName evidence="2">Lipoprotein</fullName>
    </recommendedName>
</protein>
<accession>A0A383DGS6</accession>
<dbReference type="PROSITE" id="PS51257">
    <property type="entry name" value="PROKAR_LIPOPROTEIN"/>
    <property type="match status" value="1"/>
</dbReference>
<dbReference type="AlphaFoldDB" id="A0A383DGS6"/>
<feature type="non-terminal residue" evidence="1">
    <location>
        <position position="67"/>
    </location>
</feature>
<evidence type="ECO:0000313" key="1">
    <source>
        <dbReference type="EMBL" id="SVE43520.1"/>
    </source>
</evidence>
<sequence>MKTTIFQVIKFLLIIPIVLLFAGGCATTHKEEPIGFKEYGDFLYKETIDSQFILSYKKKWLNCVYKG</sequence>
<proteinExistence type="predicted"/>